<dbReference type="InterPro" id="IPR012337">
    <property type="entry name" value="RNaseH-like_sf"/>
</dbReference>
<dbReference type="InterPro" id="IPR057670">
    <property type="entry name" value="SH3_retrovirus"/>
</dbReference>
<dbReference type="InterPro" id="IPR054722">
    <property type="entry name" value="PolX-like_BBD"/>
</dbReference>
<accession>A0ABM1VH66</accession>
<dbReference type="InterPro" id="IPR013103">
    <property type="entry name" value="RVT_2"/>
</dbReference>
<feature type="region of interest" description="Disordered" evidence="2">
    <location>
        <begin position="1659"/>
        <end position="1679"/>
    </location>
</feature>
<dbReference type="Pfam" id="PF00665">
    <property type="entry name" value="rve"/>
    <property type="match status" value="1"/>
</dbReference>
<name>A0ABM1VH66_SOLPN</name>
<dbReference type="RefSeq" id="XP_027775084.1">
    <property type="nucleotide sequence ID" value="XM_027919283.1"/>
</dbReference>
<dbReference type="InterPro" id="IPR001584">
    <property type="entry name" value="Integrase_cat-core"/>
</dbReference>
<dbReference type="InterPro" id="IPR025724">
    <property type="entry name" value="GAG-pre-integrase_dom"/>
</dbReference>
<reference evidence="5" key="2">
    <citation type="submission" date="2025-08" db="UniProtKB">
        <authorList>
            <consortium name="RefSeq"/>
        </authorList>
    </citation>
    <scope>IDENTIFICATION</scope>
</reference>
<dbReference type="GeneID" id="107027628"/>
<dbReference type="SUPFAM" id="SSF53098">
    <property type="entry name" value="Ribonuclease H-like"/>
    <property type="match status" value="1"/>
</dbReference>
<dbReference type="PANTHER" id="PTHR11439:SF482">
    <property type="entry name" value="GAG-PRE-INTEGRASE DOMAIN-CONTAINING PROTEIN"/>
    <property type="match status" value="1"/>
</dbReference>
<proteinExistence type="predicted"/>
<dbReference type="SUPFAM" id="SSF56672">
    <property type="entry name" value="DNA/RNA polymerases"/>
    <property type="match status" value="1"/>
</dbReference>
<feature type="compositionally biased region" description="Polar residues" evidence="2">
    <location>
        <begin position="896"/>
        <end position="952"/>
    </location>
</feature>
<evidence type="ECO:0000259" key="3">
    <source>
        <dbReference type="PROSITE" id="PS50994"/>
    </source>
</evidence>
<evidence type="ECO:0000256" key="2">
    <source>
        <dbReference type="SAM" id="MobiDB-lite"/>
    </source>
</evidence>
<dbReference type="PROSITE" id="PS50994">
    <property type="entry name" value="INTEGRASE"/>
    <property type="match status" value="1"/>
</dbReference>
<evidence type="ECO:0000256" key="1">
    <source>
        <dbReference type="ARBA" id="ARBA00022750"/>
    </source>
</evidence>
<dbReference type="Pfam" id="PF07727">
    <property type="entry name" value="RVT_2"/>
    <property type="match status" value="1"/>
</dbReference>
<protein>
    <submittedName>
        <fullName evidence="5">Uncharacterized protein LOC107027628</fullName>
    </submittedName>
</protein>
<feature type="region of interest" description="Disordered" evidence="2">
    <location>
        <begin position="323"/>
        <end position="426"/>
    </location>
</feature>
<sequence length="2145" mass="242594">MEDPSENPPENPNQLISMEHMQQLFQMFQTLNKSSTNIEPVTSQTVRVAEKLNFTNYTKWCKLMQIAIGGRGRLNHIIVNPISPDDPEYQQWAQKDSMVISWIIENIDGDLVNQFLDYKTARDLWKGIETLLSSGRDELQIYDLNTKATSMKQGIDTIEVYFSKLNTLWKEIDRRMPNPMKCAEDITLFNSFIQRQRLYQFLAGVNDSLDKEKRDILNLDPLPTIDAAYATIRREIARRGIMTGNSSLERGPSEIGSGLVTQRRSDSSFSRSDSSFRREDKTHLKCSHCGGTKHTKEGCFKLIGYPEWWEDLRQRKAATKVTKTGGKANAAIGEGEPTSEASSTTVTNRRAGTGEASSTSVTDRRTGMSGKDGFTKISGEPWMETEEATGRRREKILEEPSSRNESEGKQEALKKSDPLALEPKKSEAQLYKKPKEKQSVGLMCNKSNWIFDCGATDTMSYDPTDFLSSTSTTRTKIQTANGEFIPITQAGDVDITSEIHLKNCLLIPSLTHKLLSVSQLTKELNCTILMTSSDCIVQDAQTGRIIGRGIERGGLYYVNEVTQQGNALLAQGSPEYQIWMWHRRLGHPSLSYLKRLFPSFKDIDFVLDCEACVLAKSHKHSYSPSSTHVSKPFTLIHSDVWGPAPEFAFYKYSYFVLFVDDCTRMSWVYFLKNKSEVYDVFINFYNMICTQFAAQPQILRSDNGGEYINLDMKQFISDHGLIHQTTCPDTPQQNGIAERKNRTLLEITRAIMLESHVPVHFWPEAIATATYLTNRLPTKPLAYQTPLDTLSSHVSIPSYHSLPPRVFGCVVYVHLPKRIRNKLEPRAIKCVFIGYGVTQKGYRCYDPIQNKIYTSLDCEFFEHSYYYTQPGPQGETTNDDLSWLIYPEMMDLDPPTQVSNTTDVNSETSVSAPSPQTTPMTTTEHPESTSVEVNSELCTVPTDSVSSDNCQNRYELPHRSTRGVPPKRYDPEYEDQRSRYPIERISNENLSNTAVAFTTSLYSTNIPRTVEEAFEDEKWRQAMENEYVALEKNHTWEKCILPKGKKKVGCRWVFSIKHRADGTIERYKARLVAKGYTQTFGIDYSETFSPVAKIDTIRVLFSVAANKDWPLYQFDVKNAFLHGSIEEEVYMEPPPGYSHDFKDGEGCKLKKALYGLKQSPRAWFGRFTKAMKKFGYRQSNSDHTLFIKGANQKITCLIIYVDDMIITGNDEEEIVTLKGKLFQEFEMKDLGNLKYFLGIEVLRSTQGIFIHQRKYILDLLTETGMLGSKPADTPIIANHGLQVIEGAKATDKEQYQKIVGKLIYLAHTRPDIAYAVGIVSRFMHLPQIHHMTAVMRILRYLKGTSSTGIYFGKNDSLDITAYTDADWAGDRDERKSTSGYFTLVGGNLVTWRSKKQKVVALSSAEAEFRGIVKGITEILWIRKLLNELGFPQKTACKLFCDNKAAISISGNPVQHDRTKHVEVDRHFIKDKLEDKVIKLPFVRSKDQLADILTKAVSTEAFSNVLRKLSIGNPSAQLEGECSYTSEAEHAGVVWCIVYVLAMNTRRNNGCRTGEENLNEAVPPEAPQNPQVLIEEGAMSNVEIRSAIHSLTHVLATEVARDTRVQVNPNSNTTTSRIRYFKRMNTPTFYGSKVEEDPQRFIDEVFKVLDAMGVSSQEKLNTRRANGQRRGGAAVGATQNPPQALAEGVAIPVNPAGLSDADVDGACSAGGGQRRKSGIRDARRPRPQDLAGPNHGGHRNNFGIREQPRFKKGQQSSWKFIHQRSTTPRGGRLEPKKGNGGKAYVMADALSRMSMGSTTQVEDEKKELAKEAHRLFTQKDLNLQQRIWLELLKDYKIIVVYHPCKTNVVADALSRMLMGCVSHVKEDKKELVKDVRRFPRLGVCYHSSISMAHYKALYGRRCRSPVGWFEVRESSVLALGIIYEAIEKVRLIKDRLKTSYSRQKSYSDNRRRDQEFEIVDHVYLKISPMKGLMIFNKKGKLSTRYVGPYEILQRIWKVAYELKLPSELSSVHAVFHVFMLKKCIGDPVSIQPIEGLRVDEKLSYDEVSIEILDRQVKKLRNKEVASVKVWKEALGKCLVGTGGFFGCGKDGRKVSDCPIIAARGRDAKQVPPCVPDDGVPKRNHFYVLHAKGASSVMMPISLRVRM</sequence>
<feature type="compositionally biased region" description="Basic and acidic residues" evidence="2">
    <location>
        <begin position="388"/>
        <end position="426"/>
    </location>
</feature>
<dbReference type="Pfam" id="PF25597">
    <property type="entry name" value="SH3_retrovirus"/>
    <property type="match status" value="1"/>
</dbReference>
<dbReference type="Pfam" id="PF22936">
    <property type="entry name" value="Pol_BBD"/>
    <property type="match status" value="1"/>
</dbReference>
<evidence type="ECO:0000313" key="4">
    <source>
        <dbReference type="Proteomes" id="UP000694930"/>
    </source>
</evidence>
<feature type="region of interest" description="Disordered" evidence="2">
    <location>
        <begin position="244"/>
        <end position="277"/>
    </location>
</feature>
<dbReference type="Pfam" id="PF13976">
    <property type="entry name" value="gag_pre-integrs"/>
    <property type="match status" value="1"/>
</dbReference>
<feature type="region of interest" description="Disordered" evidence="2">
    <location>
        <begin position="894"/>
        <end position="974"/>
    </location>
</feature>
<dbReference type="InterPro" id="IPR043502">
    <property type="entry name" value="DNA/RNA_pol_sf"/>
</dbReference>
<keyword evidence="1" id="KW-0064">Aspartyl protease</keyword>
<dbReference type="CDD" id="cd09272">
    <property type="entry name" value="RNase_HI_RT_Ty1"/>
    <property type="match status" value="1"/>
</dbReference>
<evidence type="ECO:0000313" key="5">
    <source>
        <dbReference type="RefSeq" id="XP_027775084.1"/>
    </source>
</evidence>
<keyword evidence="1" id="KW-0378">Hydrolase</keyword>
<feature type="region of interest" description="Disordered" evidence="2">
    <location>
        <begin position="1701"/>
        <end position="1757"/>
    </location>
</feature>
<dbReference type="Pfam" id="PF24626">
    <property type="entry name" value="SH3_Tf2-1"/>
    <property type="match status" value="1"/>
</dbReference>
<feature type="domain" description="Integrase catalytic" evidence="3">
    <location>
        <begin position="628"/>
        <end position="794"/>
    </location>
</feature>
<feature type="compositionally biased region" description="Polar residues" evidence="2">
    <location>
        <begin position="339"/>
        <end position="361"/>
    </location>
</feature>
<dbReference type="Proteomes" id="UP000694930">
    <property type="component" value="Chromosome 8"/>
</dbReference>
<dbReference type="InterPro" id="IPR056924">
    <property type="entry name" value="SH3_Tf2-1"/>
</dbReference>
<feature type="compositionally biased region" description="Basic and acidic residues" evidence="2">
    <location>
        <begin position="1717"/>
        <end position="1726"/>
    </location>
</feature>
<reference evidence="4" key="1">
    <citation type="journal article" date="2014" name="Nat. Genet.">
        <title>The genome of the stress-tolerant wild tomato species Solanum pennellii.</title>
        <authorList>
            <person name="Bolger A."/>
            <person name="Scossa F."/>
            <person name="Bolger M.E."/>
            <person name="Lanz C."/>
            <person name="Maumus F."/>
            <person name="Tohge T."/>
            <person name="Quesneville H."/>
            <person name="Alseekh S."/>
            <person name="Sorensen I."/>
            <person name="Lichtenstein G."/>
            <person name="Fich E.A."/>
            <person name="Conte M."/>
            <person name="Keller H."/>
            <person name="Schneeberger K."/>
            <person name="Schwacke R."/>
            <person name="Ofner I."/>
            <person name="Vrebalov J."/>
            <person name="Xu Y."/>
            <person name="Osorio S."/>
            <person name="Aflitos S.A."/>
            <person name="Schijlen E."/>
            <person name="Jimenez-Gomez J.M."/>
            <person name="Ryngajllo M."/>
            <person name="Kimura S."/>
            <person name="Kumar R."/>
            <person name="Koenig D."/>
            <person name="Headland L.R."/>
            <person name="Maloof J.N."/>
            <person name="Sinha N."/>
            <person name="van Ham R.C."/>
            <person name="Lankhorst R.K."/>
            <person name="Mao L."/>
            <person name="Vogel A."/>
            <person name="Arsova B."/>
            <person name="Panstruga R."/>
            <person name="Fei Z."/>
            <person name="Rose J.K."/>
            <person name="Zamir D."/>
            <person name="Carrari F."/>
            <person name="Giovannoni J.J."/>
            <person name="Weigel D."/>
            <person name="Usadel B."/>
            <person name="Fernie A.R."/>
        </authorList>
    </citation>
    <scope>NUCLEOTIDE SEQUENCE [LARGE SCALE GENOMIC DNA]</scope>
    <source>
        <strain evidence="4">cv. LA0716</strain>
    </source>
</reference>
<gene>
    <name evidence="5" type="primary">LOC107027628</name>
</gene>
<dbReference type="InterPro" id="IPR036397">
    <property type="entry name" value="RNaseH_sf"/>
</dbReference>
<dbReference type="PANTHER" id="PTHR11439">
    <property type="entry name" value="GAG-POL-RELATED RETROTRANSPOSON"/>
    <property type="match status" value="1"/>
</dbReference>
<organism evidence="4 5">
    <name type="scientific">Solanum pennellii</name>
    <name type="common">Tomato</name>
    <name type="synonym">Lycopersicon pennellii</name>
    <dbReference type="NCBI Taxonomy" id="28526"/>
    <lineage>
        <taxon>Eukaryota</taxon>
        <taxon>Viridiplantae</taxon>
        <taxon>Streptophyta</taxon>
        <taxon>Embryophyta</taxon>
        <taxon>Tracheophyta</taxon>
        <taxon>Spermatophyta</taxon>
        <taxon>Magnoliopsida</taxon>
        <taxon>eudicotyledons</taxon>
        <taxon>Gunneridae</taxon>
        <taxon>Pentapetalae</taxon>
        <taxon>asterids</taxon>
        <taxon>lamiids</taxon>
        <taxon>Solanales</taxon>
        <taxon>Solanaceae</taxon>
        <taxon>Solanoideae</taxon>
        <taxon>Solaneae</taxon>
        <taxon>Solanum</taxon>
        <taxon>Solanum subgen. Lycopersicon</taxon>
    </lineage>
</organism>
<dbReference type="Gene3D" id="3.30.420.10">
    <property type="entry name" value="Ribonuclease H-like superfamily/Ribonuclease H"/>
    <property type="match status" value="1"/>
</dbReference>
<keyword evidence="4" id="KW-1185">Reference proteome</keyword>
<keyword evidence="1" id="KW-0645">Protease</keyword>